<evidence type="ECO:0000313" key="13">
    <source>
        <dbReference type="Proteomes" id="UP000799444"/>
    </source>
</evidence>
<dbReference type="PROSITE" id="PS50897">
    <property type="entry name" value="CTLH"/>
    <property type="match status" value="1"/>
</dbReference>
<keyword evidence="5" id="KW-0479">Metal-binding</keyword>
<dbReference type="InterPro" id="IPR044063">
    <property type="entry name" value="ZF_RING_GID"/>
</dbReference>
<dbReference type="InterPro" id="IPR045098">
    <property type="entry name" value="Fyv10_fam"/>
</dbReference>
<name>A0A9P4QRJ7_9PLEO</name>
<dbReference type="PROSITE" id="PS50896">
    <property type="entry name" value="LISH"/>
    <property type="match status" value="1"/>
</dbReference>
<dbReference type="GO" id="GO:0043161">
    <property type="term" value="P:proteasome-mediated ubiquitin-dependent protein catabolic process"/>
    <property type="evidence" value="ECO:0007669"/>
    <property type="project" value="InterPro"/>
</dbReference>
<dbReference type="GO" id="GO:0008270">
    <property type="term" value="F:zinc ion binding"/>
    <property type="evidence" value="ECO:0007669"/>
    <property type="project" value="UniProtKB-KW"/>
</dbReference>
<comment type="function">
    <text evidence="1">Involved in the proteasome-dependent degradation of fructose-1,6-bisphosphatase.</text>
</comment>
<evidence type="ECO:0000256" key="7">
    <source>
        <dbReference type="ARBA" id="ARBA00022833"/>
    </source>
</evidence>
<comment type="subcellular location">
    <subcellularLocation>
        <location evidence="2">Cytoplasm</location>
    </subcellularLocation>
</comment>
<keyword evidence="13" id="KW-1185">Reference proteome</keyword>
<evidence type="ECO:0000256" key="1">
    <source>
        <dbReference type="ARBA" id="ARBA00002343"/>
    </source>
</evidence>
<evidence type="ECO:0000313" key="12">
    <source>
        <dbReference type="EMBL" id="KAF2730375.1"/>
    </source>
</evidence>
<keyword evidence="4" id="KW-0963">Cytoplasm</keyword>
<dbReference type="EMBL" id="ML996219">
    <property type="protein sequence ID" value="KAF2730375.1"/>
    <property type="molecule type" value="Genomic_DNA"/>
</dbReference>
<dbReference type="GO" id="GO:0034657">
    <property type="term" value="C:GID complex"/>
    <property type="evidence" value="ECO:0007669"/>
    <property type="project" value="TreeGrafter"/>
</dbReference>
<dbReference type="Pfam" id="PF10607">
    <property type="entry name" value="CTLH"/>
    <property type="match status" value="1"/>
</dbReference>
<dbReference type="PANTHER" id="PTHR12170">
    <property type="entry name" value="MACROPHAGE ERYTHROBLAST ATTACHER-RELATED"/>
    <property type="match status" value="1"/>
</dbReference>
<evidence type="ECO:0000256" key="6">
    <source>
        <dbReference type="ARBA" id="ARBA00022771"/>
    </source>
</evidence>
<dbReference type="InterPro" id="IPR013144">
    <property type="entry name" value="CRA_dom"/>
</dbReference>
<dbReference type="GO" id="GO:0005634">
    <property type="term" value="C:nucleus"/>
    <property type="evidence" value="ECO:0007669"/>
    <property type="project" value="TreeGrafter"/>
</dbReference>
<protein>
    <submittedName>
        <fullName evidence="12">Protein FYV10</fullName>
    </submittedName>
</protein>
<evidence type="ECO:0000256" key="4">
    <source>
        <dbReference type="ARBA" id="ARBA00022490"/>
    </source>
</evidence>
<dbReference type="OrthoDB" id="1933455at2759"/>
<accession>A0A9P4QRJ7</accession>
<keyword evidence="9" id="KW-0175">Coiled coil</keyword>
<dbReference type="GO" id="GO:0061630">
    <property type="term" value="F:ubiquitin protein ligase activity"/>
    <property type="evidence" value="ECO:0007669"/>
    <property type="project" value="InterPro"/>
</dbReference>
<dbReference type="PANTHER" id="PTHR12170:SF2">
    <property type="entry name" value="E3 UBIQUITIN-PROTEIN TRANSFERASE MAEA"/>
    <property type="match status" value="1"/>
</dbReference>
<dbReference type="PROSITE" id="PS51867">
    <property type="entry name" value="ZF_RING_GID"/>
    <property type="match status" value="1"/>
</dbReference>
<dbReference type="Proteomes" id="UP000799444">
    <property type="component" value="Unassembled WGS sequence"/>
</dbReference>
<evidence type="ECO:0000259" key="11">
    <source>
        <dbReference type="PROSITE" id="PS51867"/>
    </source>
</evidence>
<evidence type="ECO:0000256" key="9">
    <source>
        <dbReference type="SAM" id="Coils"/>
    </source>
</evidence>
<comment type="similarity">
    <text evidence="3">Belongs to the FYV10 family.</text>
</comment>
<gene>
    <name evidence="12" type="ORF">EJ04DRAFT_579919</name>
</gene>
<sequence length="440" mass="48759">MAELTTTKLNAESHLLLDQPLLRLPYELSRRTFKNAQRYIEHANKELPPLLTSALQSASKTSSPAPTLESLDTLISKLTSTKRKLEALRSEEQKLNASTAARIAHLDALFSVPSLVDVKYDEWSRTRLVRLLVDYLLREGYAGAAEKLAQERGVEELVDVDAFVACHRIERSLRVQRSTGLALAWCKEHAQGLRRLGSMLEFQLRLQQYIELVRMGHEGGGGREGMEGVENGDEGDGGVEVDMRDGGGGFGGVNEKLVEARAHAKKYLSASGDFDLMNRVGGLLAFRPWDEVEPYKSLYSPDRWTHLAALFLSTHHTLYSLPSRPLLHIALSAGLSALKTPSCHSAYASSSGNASSTTTTVCPICSTELNELARNVPYAHHTKSIVENDPVVLPNGRVYGRERLGVYNELVGETEGWVRDPVGGRGERWKLKEVRKVFIM</sequence>
<evidence type="ECO:0000256" key="8">
    <source>
        <dbReference type="PROSITE-ProRule" id="PRU01215"/>
    </source>
</evidence>
<feature type="zinc finger region" description="RING-Gid-type" evidence="8">
    <location>
        <begin position="362"/>
        <end position="423"/>
    </location>
</feature>
<comment type="caution">
    <text evidence="12">The sequence shown here is derived from an EMBL/GenBank/DDBJ whole genome shotgun (WGS) entry which is preliminary data.</text>
</comment>
<evidence type="ECO:0000256" key="5">
    <source>
        <dbReference type="ARBA" id="ARBA00022723"/>
    </source>
</evidence>
<dbReference type="SMART" id="SM00667">
    <property type="entry name" value="LisH"/>
    <property type="match status" value="1"/>
</dbReference>
<evidence type="ECO:0000259" key="10">
    <source>
        <dbReference type="PROSITE" id="PS50897"/>
    </source>
</evidence>
<dbReference type="AlphaFoldDB" id="A0A9P4QRJ7"/>
<dbReference type="InterPro" id="IPR024964">
    <property type="entry name" value="CTLH/CRA"/>
</dbReference>
<evidence type="ECO:0000256" key="3">
    <source>
        <dbReference type="ARBA" id="ARBA00010615"/>
    </source>
</evidence>
<dbReference type="SMART" id="SM00757">
    <property type="entry name" value="CRA"/>
    <property type="match status" value="1"/>
</dbReference>
<dbReference type="InterPro" id="IPR006595">
    <property type="entry name" value="CTLH_C"/>
</dbReference>
<keyword evidence="6 8" id="KW-0863">Zinc-finger</keyword>
<dbReference type="SMART" id="SM00668">
    <property type="entry name" value="CTLH"/>
    <property type="match status" value="1"/>
</dbReference>
<dbReference type="InterPro" id="IPR006594">
    <property type="entry name" value="LisH"/>
</dbReference>
<proteinExistence type="inferred from homology"/>
<keyword evidence="7" id="KW-0862">Zinc</keyword>
<feature type="coiled-coil region" evidence="9">
    <location>
        <begin position="68"/>
        <end position="98"/>
    </location>
</feature>
<organism evidence="12 13">
    <name type="scientific">Polyplosphaeria fusca</name>
    <dbReference type="NCBI Taxonomy" id="682080"/>
    <lineage>
        <taxon>Eukaryota</taxon>
        <taxon>Fungi</taxon>
        <taxon>Dikarya</taxon>
        <taxon>Ascomycota</taxon>
        <taxon>Pezizomycotina</taxon>
        <taxon>Dothideomycetes</taxon>
        <taxon>Pleosporomycetidae</taxon>
        <taxon>Pleosporales</taxon>
        <taxon>Tetraplosphaeriaceae</taxon>
        <taxon>Polyplosphaeria</taxon>
    </lineage>
</organism>
<reference evidence="12" key="1">
    <citation type="journal article" date="2020" name="Stud. Mycol.">
        <title>101 Dothideomycetes genomes: a test case for predicting lifestyles and emergence of pathogens.</title>
        <authorList>
            <person name="Haridas S."/>
            <person name="Albert R."/>
            <person name="Binder M."/>
            <person name="Bloem J."/>
            <person name="Labutti K."/>
            <person name="Salamov A."/>
            <person name="Andreopoulos B."/>
            <person name="Baker S."/>
            <person name="Barry K."/>
            <person name="Bills G."/>
            <person name="Bluhm B."/>
            <person name="Cannon C."/>
            <person name="Castanera R."/>
            <person name="Culley D."/>
            <person name="Daum C."/>
            <person name="Ezra D."/>
            <person name="Gonzalez J."/>
            <person name="Henrissat B."/>
            <person name="Kuo A."/>
            <person name="Liang C."/>
            <person name="Lipzen A."/>
            <person name="Lutzoni F."/>
            <person name="Magnuson J."/>
            <person name="Mondo S."/>
            <person name="Nolan M."/>
            <person name="Ohm R."/>
            <person name="Pangilinan J."/>
            <person name="Park H.-J."/>
            <person name="Ramirez L."/>
            <person name="Alfaro M."/>
            <person name="Sun H."/>
            <person name="Tritt A."/>
            <person name="Yoshinaga Y."/>
            <person name="Zwiers L.-H."/>
            <person name="Turgeon B."/>
            <person name="Goodwin S."/>
            <person name="Spatafora J."/>
            <person name="Crous P."/>
            <person name="Grigoriev I."/>
        </authorList>
    </citation>
    <scope>NUCLEOTIDE SEQUENCE</scope>
    <source>
        <strain evidence="12">CBS 125425</strain>
    </source>
</reference>
<feature type="domain" description="CTLH" evidence="10">
    <location>
        <begin position="176"/>
        <end position="220"/>
    </location>
</feature>
<feature type="domain" description="RING-Gid-type" evidence="11">
    <location>
        <begin position="362"/>
        <end position="423"/>
    </location>
</feature>
<dbReference type="GO" id="GO:0005737">
    <property type="term" value="C:cytoplasm"/>
    <property type="evidence" value="ECO:0007669"/>
    <property type="project" value="UniProtKB-SubCell"/>
</dbReference>
<evidence type="ECO:0000256" key="2">
    <source>
        <dbReference type="ARBA" id="ARBA00004496"/>
    </source>
</evidence>